<proteinExistence type="predicted"/>
<dbReference type="SUPFAM" id="SSF51735">
    <property type="entry name" value="NAD(P)-binding Rossmann-fold domains"/>
    <property type="match status" value="1"/>
</dbReference>
<accession>A0A319E9C4</accession>
<organism evidence="2 3">
    <name type="scientific">Aspergillus sclerotiicarbonarius (strain CBS 121057 / IBT 28362)</name>
    <dbReference type="NCBI Taxonomy" id="1448318"/>
    <lineage>
        <taxon>Eukaryota</taxon>
        <taxon>Fungi</taxon>
        <taxon>Dikarya</taxon>
        <taxon>Ascomycota</taxon>
        <taxon>Pezizomycotina</taxon>
        <taxon>Eurotiomycetes</taxon>
        <taxon>Eurotiomycetidae</taxon>
        <taxon>Eurotiales</taxon>
        <taxon>Aspergillaceae</taxon>
        <taxon>Aspergillus</taxon>
        <taxon>Aspergillus subgen. Circumdati</taxon>
    </lineage>
</organism>
<sequence>METVIVFGPSGAVGSAAARTAHQQGSKVYLAMRDTTKPVPGLTAETEREGGFERVQADFSHPETISSAVAHSAAKHAFIYTDLTSPDHMRASFTALRDAGIESVVLLSSFGVQGDIRSVSSEHVIAYVHAQAEVSLQEVFGVNGYVAVRPGFYASNTLWWKEPVQTGHVKLAWANGAFEWISPEDIGGVCGTILAHKAKGIDLVSGEFVYLVGPEQMSVRGVIETIGRVLGREITITEVDEEEAVDSLVNESGLAEGIARSVLGLCRSATEGYSFFDSPVYGESVGNIQKYLRRSPMRFHEWVEANQDKFRA</sequence>
<evidence type="ECO:0000313" key="2">
    <source>
        <dbReference type="EMBL" id="PYI03208.1"/>
    </source>
</evidence>
<evidence type="ECO:0000259" key="1">
    <source>
        <dbReference type="Pfam" id="PF05368"/>
    </source>
</evidence>
<protein>
    <submittedName>
        <fullName evidence="2">NmrA-like family protein</fullName>
    </submittedName>
</protein>
<dbReference type="InterPro" id="IPR051604">
    <property type="entry name" value="Ergot_Alk_Oxidoreductase"/>
</dbReference>
<dbReference type="InterPro" id="IPR008030">
    <property type="entry name" value="NmrA-like"/>
</dbReference>
<dbReference type="Gene3D" id="3.40.50.720">
    <property type="entry name" value="NAD(P)-binding Rossmann-like Domain"/>
    <property type="match status" value="1"/>
</dbReference>
<dbReference type="EMBL" id="KZ826383">
    <property type="protein sequence ID" value="PYI03208.1"/>
    <property type="molecule type" value="Genomic_DNA"/>
</dbReference>
<dbReference type="VEuPathDB" id="FungiDB:BO78DRAFT_399973"/>
<dbReference type="OrthoDB" id="419598at2759"/>
<dbReference type="Pfam" id="PF05368">
    <property type="entry name" value="NmrA"/>
    <property type="match status" value="1"/>
</dbReference>
<reference evidence="2 3" key="1">
    <citation type="submission" date="2018-02" db="EMBL/GenBank/DDBJ databases">
        <title>The genomes of Aspergillus section Nigri reveals drivers in fungal speciation.</title>
        <authorList>
            <consortium name="DOE Joint Genome Institute"/>
            <person name="Vesth T.C."/>
            <person name="Nybo J."/>
            <person name="Theobald S."/>
            <person name="Brandl J."/>
            <person name="Frisvad J.C."/>
            <person name="Nielsen K.F."/>
            <person name="Lyhne E.K."/>
            <person name="Kogle M.E."/>
            <person name="Kuo A."/>
            <person name="Riley R."/>
            <person name="Clum A."/>
            <person name="Nolan M."/>
            <person name="Lipzen A."/>
            <person name="Salamov A."/>
            <person name="Henrissat B."/>
            <person name="Wiebenga A."/>
            <person name="De vries R.P."/>
            <person name="Grigoriev I.V."/>
            <person name="Mortensen U.H."/>
            <person name="Andersen M.R."/>
            <person name="Baker S.E."/>
        </authorList>
    </citation>
    <scope>NUCLEOTIDE SEQUENCE [LARGE SCALE GENOMIC DNA]</scope>
    <source>
        <strain evidence="2 3">CBS 121057</strain>
    </source>
</reference>
<gene>
    <name evidence="2" type="ORF">BO78DRAFT_399973</name>
</gene>
<dbReference type="PANTHER" id="PTHR43162:SF1">
    <property type="entry name" value="PRESTALK A DIFFERENTIATION PROTEIN A"/>
    <property type="match status" value="1"/>
</dbReference>
<keyword evidence="3" id="KW-1185">Reference proteome</keyword>
<dbReference type="AlphaFoldDB" id="A0A319E9C4"/>
<name>A0A319E9C4_ASPSB</name>
<dbReference type="Proteomes" id="UP000248423">
    <property type="component" value="Unassembled WGS sequence"/>
</dbReference>
<dbReference type="PANTHER" id="PTHR43162">
    <property type="match status" value="1"/>
</dbReference>
<dbReference type="STRING" id="1448318.A0A319E9C4"/>
<feature type="domain" description="NmrA-like" evidence="1">
    <location>
        <begin position="2"/>
        <end position="249"/>
    </location>
</feature>
<dbReference type="InterPro" id="IPR036291">
    <property type="entry name" value="NAD(P)-bd_dom_sf"/>
</dbReference>
<evidence type="ECO:0000313" key="3">
    <source>
        <dbReference type="Proteomes" id="UP000248423"/>
    </source>
</evidence>